<dbReference type="EMBL" id="SZON01003456">
    <property type="protein sequence ID" value="TKI80109.1"/>
    <property type="molecule type" value="Genomic_DNA"/>
</dbReference>
<dbReference type="Gene3D" id="2.60.40.10">
    <property type="entry name" value="Immunoglobulins"/>
    <property type="match status" value="1"/>
</dbReference>
<dbReference type="InterPro" id="IPR013783">
    <property type="entry name" value="Ig-like_fold"/>
</dbReference>
<name>A0A4U2ZYU7_9BACI</name>
<evidence type="ECO:0000259" key="1">
    <source>
        <dbReference type="Pfam" id="PF20597"/>
    </source>
</evidence>
<organism evidence="2 3">
    <name type="scientific">Bacillus wiedmannii</name>
    <dbReference type="NCBI Taxonomy" id="1890302"/>
    <lineage>
        <taxon>Bacteria</taxon>
        <taxon>Bacillati</taxon>
        <taxon>Bacillota</taxon>
        <taxon>Bacilli</taxon>
        <taxon>Bacillales</taxon>
        <taxon>Bacillaceae</taxon>
        <taxon>Bacillus</taxon>
        <taxon>Bacillus cereus group</taxon>
    </lineage>
</organism>
<proteinExistence type="predicted"/>
<evidence type="ECO:0000313" key="2">
    <source>
        <dbReference type="EMBL" id="TKI80109.1"/>
    </source>
</evidence>
<sequence length="118" mass="13048">IPTSQPYSPNSPFTELYGKVIWVFPNAKKITTEGYGVVGSVFAPNAVLETKGGSINGQAFVGAVQQTGGFEFHNFKFNWQHWNKPSTGKVKIKKVDSNNDNKELMGAKFHIEDSNKKV</sequence>
<feature type="non-terminal residue" evidence="2">
    <location>
        <position position="118"/>
    </location>
</feature>
<feature type="non-terminal residue" evidence="2">
    <location>
        <position position="1"/>
    </location>
</feature>
<dbReference type="Pfam" id="PF20597">
    <property type="entry name" value="pAdhesive_15"/>
    <property type="match status" value="1"/>
</dbReference>
<dbReference type="InterPro" id="IPR026588">
    <property type="entry name" value="Choice_anch_A"/>
</dbReference>
<dbReference type="AlphaFoldDB" id="A0A4U2ZYU7"/>
<evidence type="ECO:0000313" key="3">
    <source>
        <dbReference type="Proteomes" id="UP000305222"/>
    </source>
</evidence>
<dbReference type="Proteomes" id="UP000305222">
    <property type="component" value="Unassembled WGS sequence"/>
</dbReference>
<reference evidence="2 3" key="1">
    <citation type="journal article" date="2019" name="Environ. Microbiol.">
        <title>An active ?-lactamase is a part of an orchestrated cell wall stress resistance network of Bacillus subtilis and related rhizosphere species.</title>
        <authorList>
            <person name="Bucher T."/>
            <person name="Keren-Paz A."/>
            <person name="Hausser J."/>
            <person name="Olender T."/>
            <person name="Cytryn E."/>
            <person name="Kolodkin-Gal I."/>
        </authorList>
    </citation>
    <scope>NUCLEOTIDE SEQUENCE [LARGE SCALE GENOMIC DNA]</scope>
    <source>
        <strain evidence="2 3">I5</strain>
    </source>
</reference>
<gene>
    <name evidence="2" type="ORF">FC699_35280</name>
</gene>
<comment type="caution">
    <text evidence="2">The sequence shown here is derived from an EMBL/GenBank/DDBJ whole genome shotgun (WGS) entry which is preliminary data.</text>
</comment>
<protein>
    <submittedName>
        <fullName evidence="2">Choice-of-anchor A family protein</fullName>
    </submittedName>
</protein>
<dbReference type="NCBIfam" id="TIGR04215">
    <property type="entry name" value="choice_anch_A"/>
    <property type="match status" value="1"/>
</dbReference>
<accession>A0A4U2ZYU7</accession>
<feature type="domain" description="Choice-of-anchor A" evidence="1">
    <location>
        <begin position="12"/>
        <end position="71"/>
    </location>
</feature>